<evidence type="ECO:0000259" key="1">
    <source>
        <dbReference type="Pfam" id="PF06985"/>
    </source>
</evidence>
<dbReference type="PANTHER" id="PTHR39596">
    <property type="match status" value="1"/>
</dbReference>
<protein>
    <recommendedName>
        <fullName evidence="1">Heterokaryon incompatibility domain-containing protein</fullName>
    </recommendedName>
</protein>
<gene>
    <name evidence="2" type="ORF">JMJ35_006232</name>
</gene>
<comment type="caution">
    <text evidence="2">The sequence shown here is derived from an EMBL/GenBank/DDBJ whole genome shotgun (WGS) entry which is preliminary data.</text>
</comment>
<sequence>MDHVPSPAGVTELQEYEVLHLVKPEHEFEDQDFEQFPAIKDFVLSRNEGEKEVCLKPIEPDKFVSFEDVASFFQSWLYFGLLRSTAKALILPTSCQELIQENADGIKVVSSQVLPEMIWRFASFELDNPEDKALFNARRAGLLTLQANLATAQAIVSAAQTRGNKVFTNMHLESAQWEIANKLLMSVYCLLELLHRVLRINHVPAMVPFRTNAWLEMKLAKTGWCQNAIALKNHMLRSPASMIYLSKLAPPYLDGHEGCTQQKCQRSNIRASSYVRQHSEKCDQTTCVDVIFEDEPENTERARHISGVVERGHIPVVIADLRNADRFQVMSSSEVPCYVAISHVWSDGLGNASRNSIYSCQLGRIQHYVNNLFTNDDGPIPFWLDTICVPKERESRRQAILDMKDVYAGATKVLVLDKLLFTTPIETSVHEKLMRITASVWTTRLWTLHESILGKEMPYQFSDKAFTFNELWAQAQDTVAAPSASPTERTVKMLLDPILAHGLYAVRRLSYFQDIFKLPEDEKLAHIHPALSQRATSWIQDEAICLTTLIGQDISTRKAILESEDERRMLVLFQNMKVVPAGILFTQKSRYEEDGCRWIPKSLLWDPTGTAGPFFMKYGSAKVSPDGLIVRLPTIRFRHGFKEDSRQQDLLTFEHNNIIWNVALRTILVPTLYRFLLMHRLTSP</sequence>
<name>A0AA39R0L3_9LECA</name>
<dbReference type="PANTHER" id="PTHR39596:SF3">
    <property type="entry name" value="HETEROKARYON INCOMPATIBILITY DOMAIN-CONTAINING PROTEIN"/>
    <property type="match status" value="1"/>
</dbReference>
<feature type="domain" description="Heterokaryon incompatibility" evidence="1">
    <location>
        <begin position="338"/>
        <end position="415"/>
    </location>
</feature>
<keyword evidence="3" id="KW-1185">Reference proteome</keyword>
<dbReference type="EMBL" id="JAFEKC020000013">
    <property type="protein sequence ID" value="KAK0511659.1"/>
    <property type="molecule type" value="Genomic_DNA"/>
</dbReference>
<accession>A0AA39R0L3</accession>
<organism evidence="2 3">
    <name type="scientific">Cladonia borealis</name>
    <dbReference type="NCBI Taxonomy" id="184061"/>
    <lineage>
        <taxon>Eukaryota</taxon>
        <taxon>Fungi</taxon>
        <taxon>Dikarya</taxon>
        <taxon>Ascomycota</taxon>
        <taxon>Pezizomycotina</taxon>
        <taxon>Lecanoromycetes</taxon>
        <taxon>OSLEUM clade</taxon>
        <taxon>Lecanoromycetidae</taxon>
        <taxon>Lecanorales</taxon>
        <taxon>Lecanorineae</taxon>
        <taxon>Cladoniaceae</taxon>
        <taxon>Cladonia</taxon>
    </lineage>
</organism>
<dbReference type="AlphaFoldDB" id="A0AA39R0L3"/>
<evidence type="ECO:0000313" key="2">
    <source>
        <dbReference type="EMBL" id="KAK0511659.1"/>
    </source>
</evidence>
<dbReference type="Proteomes" id="UP001166286">
    <property type="component" value="Unassembled WGS sequence"/>
</dbReference>
<dbReference type="Pfam" id="PF06985">
    <property type="entry name" value="HET"/>
    <property type="match status" value="1"/>
</dbReference>
<dbReference type="InterPro" id="IPR010730">
    <property type="entry name" value="HET"/>
</dbReference>
<reference evidence="2" key="1">
    <citation type="submission" date="2023-03" db="EMBL/GenBank/DDBJ databases">
        <title>Complete genome of Cladonia borealis.</title>
        <authorList>
            <person name="Park H."/>
        </authorList>
    </citation>
    <scope>NUCLEOTIDE SEQUENCE</scope>
    <source>
        <strain evidence="2">ANT050790</strain>
    </source>
</reference>
<evidence type="ECO:0000313" key="3">
    <source>
        <dbReference type="Proteomes" id="UP001166286"/>
    </source>
</evidence>
<proteinExistence type="predicted"/>